<comment type="caution">
    <text evidence="4">The sequence shown here is derived from an EMBL/GenBank/DDBJ whole genome shotgun (WGS) entry which is preliminary data.</text>
</comment>
<feature type="transmembrane region" description="Helical" evidence="2">
    <location>
        <begin position="122"/>
        <end position="149"/>
    </location>
</feature>
<feature type="transmembrane region" description="Helical" evidence="2">
    <location>
        <begin position="232"/>
        <end position="252"/>
    </location>
</feature>
<feature type="region of interest" description="Disordered" evidence="1">
    <location>
        <begin position="301"/>
        <end position="329"/>
    </location>
</feature>
<feature type="transmembrane region" description="Helical" evidence="2">
    <location>
        <begin position="12"/>
        <end position="37"/>
    </location>
</feature>
<dbReference type="Pfam" id="PF20152">
    <property type="entry name" value="DUF6534"/>
    <property type="match status" value="1"/>
</dbReference>
<dbReference type="PANTHER" id="PTHR40465:SF1">
    <property type="entry name" value="DUF6534 DOMAIN-CONTAINING PROTEIN"/>
    <property type="match status" value="1"/>
</dbReference>
<feature type="domain" description="DUF6534" evidence="3">
    <location>
        <begin position="167"/>
        <end position="256"/>
    </location>
</feature>
<keyword evidence="2" id="KW-0472">Membrane</keyword>
<feature type="transmembrane region" description="Helical" evidence="2">
    <location>
        <begin position="92"/>
        <end position="110"/>
    </location>
</feature>
<evidence type="ECO:0000313" key="4">
    <source>
        <dbReference type="EMBL" id="KAF7349048.1"/>
    </source>
</evidence>
<dbReference type="Proteomes" id="UP000620124">
    <property type="component" value="Unassembled WGS sequence"/>
</dbReference>
<organism evidence="4 5">
    <name type="scientific">Mycena venus</name>
    <dbReference type="NCBI Taxonomy" id="2733690"/>
    <lineage>
        <taxon>Eukaryota</taxon>
        <taxon>Fungi</taxon>
        <taxon>Dikarya</taxon>
        <taxon>Basidiomycota</taxon>
        <taxon>Agaricomycotina</taxon>
        <taxon>Agaricomycetes</taxon>
        <taxon>Agaricomycetidae</taxon>
        <taxon>Agaricales</taxon>
        <taxon>Marasmiineae</taxon>
        <taxon>Mycenaceae</taxon>
        <taxon>Mycena</taxon>
    </lineage>
</organism>
<evidence type="ECO:0000256" key="1">
    <source>
        <dbReference type="SAM" id="MobiDB-lite"/>
    </source>
</evidence>
<reference evidence="4" key="1">
    <citation type="submission" date="2020-05" db="EMBL/GenBank/DDBJ databases">
        <title>Mycena genomes resolve the evolution of fungal bioluminescence.</title>
        <authorList>
            <person name="Tsai I.J."/>
        </authorList>
    </citation>
    <scope>NUCLEOTIDE SEQUENCE</scope>
    <source>
        <strain evidence="4">CCC161011</strain>
    </source>
</reference>
<keyword evidence="2" id="KW-0812">Transmembrane</keyword>
<name>A0A8H7CVN1_9AGAR</name>
<feature type="transmembrane region" description="Helical" evidence="2">
    <location>
        <begin position="202"/>
        <end position="226"/>
    </location>
</feature>
<feature type="compositionally biased region" description="Low complexity" evidence="1">
    <location>
        <begin position="313"/>
        <end position="326"/>
    </location>
</feature>
<sequence>MSTSLPRLDSITGALLVGTWVSSLLYTAEMLQAVYYFRNFKKDDWKVKTFVAVAFVIDTISALGDYAAVYLYTITHAADPVYLSKQNWAVPLYIISTSCVAILVQSFLAFRCWRFTKNPILVVLLTILILAAFGGGFASGLVIVLFPALKDRMKVRVSGQVWIFTQVAADLIIAGALVYEFRKVKSKFLGGRRQIHNTLHRLVVLTLQTGLATAVIAVVALIIFLANDETNIPVGIMYSLGRVYVLSMLLNLNIRVSGSQGLSQGTSQAPTSVAFAQGTGTSNTDGLGGVQFRSAILTNSHLHPPSRHDLNGTVKSSSTKSHTTETPPADIEMMATDSSKKQSDLLVV</sequence>
<dbReference type="PANTHER" id="PTHR40465">
    <property type="entry name" value="CHROMOSOME 1, WHOLE GENOME SHOTGUN SEQUENCE"/>
    <property type="match status" value="1"/>
</dbReference>
<accession>A0A8H7CVN1</accession>
<dbReference type="AlphaFoldDB" id="A0A8H7CVN1"/>
<dbReference type="EMBL" id="JACAZI010000011">
    <property type="protein sequence ID" value="KAF7349048.1"/>
    <property type="molecule type" value="Genomic_DNA"/>
</dbReference>
<gene>
    <name evidence="4" type="ORF">MVEN_01426500</name>
</gene>
<keyword evidence="2" id="KW-1133">Transmembrane helix</keyword>
<dbReference type="InterPro" id="IPR045339">
    <property type="entry name" value="DUF6534"/>
</dbReference>
<evidence type="ECO:0000259" key="3">
    <source>
        <dbReference type="Pfam" id="PF20152"/>
    </source>
</evidence>
<evidence type="ECO:0000256" key="2">
    <source>
        <dbReference type="SAM" id="Phobius"/>
    </source>
</evidence>
<proteinExistence type="predicted"/>
<protein>
    <recommendedName>
        <fullName evidence="3">DUF6534 domain-containing protein</fullName>
    </recommendedName>
</protein>
<dbReference type="OrthoDB" id="3203775at2759"/>
<feature type="transmembrane region" description="Helical" evidence="2">
    <location>
        <begin position="161"/>
        <end position="181"/>
    </location>
</feature>
<feature type="transmembrane region" description="Helical" evidence="2">
    <location>
        <begin position="49"/>
        <end position="72"/>
    </location>
</feature>
<evidence type="ECO:0000313" key="5">
    <source>
        <dbReference type="Proteomes" id="UP000620124"/>
    </source>
</evidence>
<keyword evidence="5" id="KW-1185">Reference proteome</keyword>